<feature type="signal peptide" evidence="1">
    <location>
        <begin position="1"/>
        <end position="17"/>
    </location>
</feature>
<organism evidence="2 3">
    <name type="scientific">Parabacteroides hominis</name>
    <dbReference type="NCBI Taxonomy" id="2763057"/>
    <lineage>
        <taxon>Bacteria</taxon>
        <taxon>Pseudomonadati</taxon>
        <taxon>Bacteroidota</taxon>
        <taxon>Bacteroidia</taxon>
        <taxon>Bacteroidales</taxon>
        <taxon>Tannerellaceae</taxon>
        <taxon>Parabacteroides</taxon>
    </lineage>
</organism>
<evidence type="ECO:0000313" key="2">
    <source>
        <dbReference type="EMBL" id="MBC5633282.1"/>
    </source>
</evidence>
<name>A0ABR7DQQ9_9BACT</name>
<reference evidence="2 3" key="1">
    <citation type="submission" date="2020-08" db="EMBL/GenBank/DDBJ databases">
        <title>Genome public.</title>
        <authorList>
            <person name="Liu C."/>
            <person name="Sun Q."/>
        </authorList>
    </citation>
    <scope>NUCLEOTIDE SEQUENCE [LARGE SCALE GENOMIC DNA]</scope>
    <source>
        <strain evidence="2 3">NSJ-79</strain>
    </source>
</reference>
<dbReference type="RefSeq" id="WP_186930019.1">
    <property type="nucleotide sequence ID" value="NZ_JACOOJ010000017.1"/>
</dbReference>
<dbReference type="Proteomes" id="UP000651475">
    <property type="component" value="Unassembled WGS sequence"/>
</dbReference>
<keyword evidence="1" id="KW-0732">Signal</keyword>
<evidence type="ECO:0000256" key="1">
    <source>
        <dbReference type="SAM" id="SignalP"/>
    </source>
</evidence>
<sequence length="379" mass="40966">MKLKNILSFFCFLAAMASCSMDDETVMNDISKEINSSTGTSKEALVSFQLDMNGLTTKSVTNAGTDNTVDQEVNNIVIFLLNGDNVIDYALLNKADGDFLQSGNVCTPKADFGFLTKKVNTLKLMVIANSGITASTVSNYTTGAQVKAASANLADCTKFGESNITWQYADGSEYPGYEKINGTDGVLAQPSYPVNVTVKQAYARVELASFNVKKQSGSESVDVTLAGVELYNINTKGQANGAAIGPVLAEPSDWNFGSSFPTCNTGDIECSSTDGKNILANNNVFFRTFAYDYSNVQADKEMYLEISYKIGVQSQLRTKKIVIEGKTDNLKAVEAGYIYRINLTASVRPEQVDLDVIFSIDKWIDGGVLVDGDLTANRN</sequence>
<feature type="chain" id="PRO_5046860521" description="Major fimbrial subunit protein N-terminal domain-containing protein" evidence="1">
    <location>
        <begin position="18"/>
        <end position="379"/>
    </location>
</feature>
<accession>A0ABR7DQQ9</accession>
<protein>
    <recommendedName>
        <fullName evidence="4">Major fimbrial subunit protein N-terminal domain-containing protein</fullName>
    </recommendedName>
</protein>
<dbReference type="PROSITE" id="PS51257">
    <property type="entry name" value="PROKAR_LIPOPROTEIN"/>
    <property type="match status" value="1"/>
</dbReference>
<comment type="caution">
    <text evidence="2">The sequence shown here is derived from an EMBL/GenBank/DDBJ whole genome shotgun (WGS) entry which is preliminary data.</text>
</comment>
<keyword evidence="3" id="KW-1185">Reference proteome</keyword>
<evidence type="ECO:0000313" key="3">
    <source>
        <dbReference type="Proteomes" id="UP000651475"/>
    </source>
</evidence>
<dbReference type="EMBL" id="JACOOJ010000017">
    <property type="protein sequence ID" value="MBC5633282.1"/>
    <property type="molecule type" value="Genomic_DNA"/>
</dbReference>
<proteinExistence type="predicted"/>
<gene>
    <name evidence="2" type="ORF">H8S65_10955</name>
</gene>
<evidence type="ECO:0008006" key="4">
    <source>
        <dbReference type="Google" id="ProtNLM"/>
    </source>
</evidence>